<dbReference type="GO" id="GO:0120147">
    <property type="term" value="F:formylglycine-generating oxidase activity"/>
    <property type="evidence" value="ECO:0007669"/>
    <property type="project" value="TreeGrafter"/>
</dbReference>
<dbReference type="AlphaFoldDB" id="A0A846RHH5"/>
<reference evidence="2 3" key="1">
    <citation type="submission" date="2020-03" db="EMBL/GenBank/DDBJ databases">
        <title>Sequencing the genomes of 1000 actinobacteria strains.</title>
        <authorList>
            <person name="Klenk H.-P."/>
        </authorList>
    </citation>
    <scope>NUCLEOTIDE SEQUENCE [LARGE SCALE GENOMIC DNA]</scope>
    <source>
        <strain evidence="2 3">DSM 16403</strain>
    </source>
</reference>
<dbReference type="InterPro" id="IPR042095">
    <property type="entry name" value="SUMF_sf"/>
</dbReference>
<organism evidence="2 3">
    <name type="scientific">Arthrobacter pigmenti</name>
    <dbReference type="NCBI Taxonomy" id="271432"/>
    <lineage>
        <taxon>Bacteria</taxon>
        <taxon>Bacillati</taxon>
        <taxon>Actinomycetota</taxon>
        <taxon>Actinomycetes</taxon>
        <taxon>Micrococcales</taxon>
        <taxon>Micrococcaceae</taxon>
        <taxon>Arthrobacter</taxon>
    </lineage>
</organism>
<feature type="domain" description="Sulfatase-modifying factor enzyme-like" evidence="1">
    <location>
        <begin position="18"/>
        <end position="296"/>
    </location>
</feature>
<gene>
    <name evidence="2" type="ORF">BJ994_000226</name>
</gene>
<evidence type="ECO:0000259" key="1">
    <source>
        <dbReference type="Pfam" id="PF03781"/>
    </source>
</evidence>
<dbReference type="EMBL" id="JAATJL010000001">
    <property type="protein sequence ID" value="NJC21150.1"/>
    <property type="molecule type" value="Genomic_DNA"/>
</dbReference>
<dbReference type="Gene3D" id="3.90.1580.10">
    <property type="entry name" value="paralog of FGE (formylglycine-generating enzyme)"/>
    <property type="match status" value="1"/>
</dbReference>
<comment type="caution">
    <text evidence="2">The sequence shown here is derived from an EMBL/GenBank/DDBJ whole genome shotgun (WGS) entry which is preliminary data.</text>
</comment>
<dbReference type="Pfam" id="PF03781">
    <property type="entry name" value="FGE-sulfatase"/>
    <property type="match status" value="1"/>
</dbReference>
<accession>A0A846RHH5</accession>
<evidence type="ECO:0000313" key="3">
    <source>
        <dbReference type="Proteomes" id="UP000547458"/>
    </source>
</evidence>
<proteinExistence type="predicted"/>
<sequence>MPSSGDVAVVVVGSVDHAEVTIPAGSFRMGDAFGEGYPADGEAPVHQVRLDGFRMDTTAVTNEQFARFVDATGYRTEAEQYGTSAVFHLVVRADPADIVGAAAGAPWWLNVRGAYWAHPLGGRSSWTDLRDHPVVHVSHNDALAYCRWAGRRLPTEAEWEYAARGGLEGARYPWGNNLYDDDGRHLCNIWQGAFPGSNTVDDGFLGTAPVRSFPANGYGLYEVSGNVWEWCADWFLPRYYRKSPSENPPGPTIGSGRVMRGGSYLCHDSYCNRYRVAARTSNSPESSSSNCGFRTVAAA</sequence>
<dbReference type="RefSeq" id="WP_342450210.1">
    <property type="nucleotide sequence ID" value="NZ_JAATJL010000001.1"/>
</dbReference>
<name>A0A846RHH5_9MICC</name>
<keyword evidence="3" id="KW-1185">Reference proteome</keyword>
<dbReference type="InterPro" id="IPR051043">
    <property type="entry name" value="Sulfatase_Mod_Factor_Kinase"/>
</dbReference>
<dbReference type="Proteomes" id="UP000547458">
    <property type="component" value="Unassembled WGS sequence"/>
</dbReference>
<evidence type="ECO:0000313" key="2">
    <source>
        <dbReference type="EMBL" id="NJC21150.1"/>
    </source>
</evidence>
<dbReference type="PANTHER" id="PTHR23150">
    <property type="entry name" value="SULFATASE MODIFYING FACTOR 1, 2"/>
    <property type="match status" value="1"/>
</dbReference>
<dbReference type="InterPro" id="IPR016187">
    <property type="entry name" value="CTDL_fold"/>
</dbReference>
<protein>
    <submittedName>
        <fullName evidence="2">Formylglycine-generating enzyme required for sulfatase activity</fullName>
    </submittedName>
</protein>
<dbReference type="InterPro" id="IPR005532">
    <property type="entry name" value="SUMF_dom"/>
</dbReference>
<dbReference type="PANTHER" id="PTHR23150:SF19">
    <property type="entry name" value="FORMYLGLYCINE-GENERATING ENZYME"/>
    <property type="match status" value="1"/>
</dbReference>
<dbReference type="SUPFAM" id="SSF56436">
    <property type="entry name" value="C-type lectin-like"/>
    <property type="match status" value="1"/>
</dbReference>